<feature type="repeat" description="Cell wall-binding" evidence="2">
    <location>
        <begin position="328"/>
        <end position="347"/>
    </location>
</feature>
<evidence type="ECO:0000313" key="4">
    <source>
        <dbReference type="EMBL" id="MBB2183229.1"/>
    </source>
</evidence>
<dbReference type="Pfam" id="PF00395">
    <property type="entry name" value="SLH"/>
    <property type="match status" value="3"/>
</dbReference>
<dbReference type="Pfam" id="PF19085">
    <property type="entry name" value="Choline_bind_2"/>
    <property type="match status" value="1"/>
</dbReference>
<dbReference type="PANTHER" id="PTHR43308">
    <property type="entry name" value="OUTER MEMBRANE PROTEIN ALPHA-RELATED"/>
    <property type="match status" value="1"/>
</dbReference>
<dbReference type="PROSITE" id="PS51272">
    <property type="entry name" value="SLH"/>
    <property type="match status" value="3"/>
</dbReference>
<evidence type="ECO:0000256" key="2">
    <source>
        <dbReference type="PROSITE-ProRule" id="PRU00591"/>
    </source>
</evidence>
<keyword evidence="5" id="KW-1185">Reference proteome</keyword>
<organism evidence="4 5">
    <name type="scientific">Variimorphobacter saccharofermentans</name>
    <dbReference type="NCBI Taxonomy" id="2755051"/>
    <lineage>
        <taxon>Bacteria</taxon>
        <taxon>Bacillati</taxon>
        <taxon>Bacillota</taxon>
        <taxon>Clostridia</taxon>
        <taxon>Lachnospirales</taxon>
        <taxon>Lachnospiraceae</taxon>
        <taxon>Variimorphobacter</taxon>
    </lineage>
</organism>
<accession>A0A839K2K8</accession>
<dbReference type="Proteomes" id="UP000574276">
    <property type="component" value="Unassembled WGS sequence"/>
</dbReference>
<evidence type="ECO:0000313" key="5">
    <source>
        <dbReference type="Proteomes" id="UP000574276"/>
    </source>
</evidence>
<evidence type="ECO:0000259" key="3">
    <source>
        <dbReference type="PROSITE" id="PS51272"/>
    </source>
</evidence>
<proteinExistence type="predicted"/>
<dbReference type="PANTHER" id="PTHR43308:SF5">
    <property type="entry name" value="S-LAYER PROTEIN _ PEPTIDOGLYCAN ENDO-BETA-N-ACETYLGLUCOSAMINIDASE"/>
    <property type="match status" value="1"/>
</dbReference>
<feature type="domain" description="SLH" evidence="3">
    <location>
        <begin position="139"/>
        <end position="199"/>
    </location>
</feature>
<keyword evidence="1" id="KW-0677">Repeat</keyword>
<dbReference type="SUPFAM" id="SSF69360">
    <property type="entry name" value="Cell wall binding repeat"/>
    <property type="match status" value="1"/>
</dbReference>
<dbReference type="Gene3D" id="2.10.270.10">
    <property type="entry name" value="Cholin Binding"/>
    <property type="match status" value="1"/>
</dbReference>
<protein>
    <submittedName>
        <fullName evidence="4">S-layer homology domain-containing protein</fullName>
    </submittedName>
</protein>
<comment type="caution">
    <text evidence="4">The sequence shown here is derived from an EMBL/GenBank/DDBJ whole genome shotgun (WGS) entry which is preliminary data.</text>
</comment>
<dbReference type="RefSeq" id="WP_323163544.1">
    <property type="nucleotide sequence ID" value="NZ_JACEGA010000001.1"/>
</dbReference>
<reference evidence="4 5" key="1">
    <citation type="submission" date="2020-07" db="EMBL/GenBank/DDBJ databases">
        <title>Characterization and genome sequencing of isolate MD1, a novel member within the family Lachnospiraceae.</title>
        <authorList>
            <person name="Rettenmaier R."/>
            <person name="Di Bello L."/>
            <person name="Zinser C."/>
            <person name="Scheitz K."/>
            <person name="Liebl W."/>
            <person name="Zverlov V."/>
        </authorList>
    </citation>
    <scope>NUCLEOTIDE SEQUENCE [LARGE SCALE GENOMIC DNA]</scope>
    <source>
        <strain evidence="4 5">MD1</strain>
    </source>
</reference>
<dbReference type="InterPro" id="IPR018337">
    <property type="entry name" value="Cell_wall/Cho-bd_repeat"/>
</dbReference>
<dbReference type="EMBL" id="JACEGA010000001">
    <property type="protein sequence ID" value="MBB2183229.1"/>
    <property type="molecule type" value="Genomic_DNA"/>
</dbReference>
<feature type="domain" description="SLH" evidence="3">
    <location>
        <begin position="200"/>
        <end position="263"/>
    </location>
</feature>
<dbReference type="InterPro" id="IPR001119">
    <property type="entry name" value="SLH_dom"/>
</dbReference>
<name>A0A839K2K8_9FIRM</name>
<evidence type="ECO:0000256" key="1">
    <source>
        <dbReference type="ARBA" id="ARBA00022737"/>
    </source>
</evidence>
<dbReference type="InterPro" id="IPR051465">
    <property type="entry name" value="Cell_Envelope_Struct_Comp"/>
</dbReference>
<dbReference type="PROSITE" id="PS51170">
    <property type="entry name" value="CW"/>
    <property type="match status" value="1"/>
</dbReference>
<sequence length="366" mass="40538">MKWLQSSGIKFCEVKTGIFYFSLNDTAISELESNTKGTVIFTATPVTKLSKSAKATIGKRPVFDFVVKDGSGKVITNYGKGTIQRGIKYTASKSEKRGSLLIVKIVDGKVQWIDKSSYNNGWVIWSGNSNSVYGVGYKLPDSDFSDIANHWAMNDIDYVTSRGLIIGTSESTFSPNNAITHADFLMALGKLYGVKVSDYKKSSFTDIKDTDPAMPYIEWAVKSGIVQGIGSKQFSPNRNITREQMAVIMMNYTKVIKYTLPVSRQAITFTDDANISGGAKDAVYAIHQTGVISSKSNNLFGPQDNITRAEASAILHRFIELVINERTTRGWVQINEKWYYFYPDGKLATNTTIDGYIVGEDGARKQ</sequence>
<gene>
    <name evidence="4" type="ORF">H0486_10095</name>
</gene>
<feature type="domain" description="SLH" evidence="3">
    <location>
        <begin position="266"/>
        <end position="329"/>
    </location>
</feature>
<dbReference type="AlphaFoldDB" id="A0A839K2K8"/>